<feature type="region of interest" description="Disordered" evidence="1">
    <location>
        <begin position="52"/>
        <end position="77"/>
    </location>
</feature>
<dbReference type="AlphaFoldDB" id="A0AB37E6D7"/>
<dbReference type="EMBL" id="CP048751">
    <property type="protein sequence ID" value="QIH72910.1"/>
    <property type="molecule type" value="Genomic_DNA"/>
</dbReference>
<evidence type="ECO:0000313" key="2">
    <source>
        <dbReference type="EMBL" id="QIH72910.1"/>
    </source>
</evidence>
<evidence type="ECO:0000313" key="3">
    <source>
        <dbReference type="Proteomes" id="UP000501325"/>
    </source>
</evidence>
<sequence>MTPHAVLVSKTCITSDHRTIRWWECELVDEDGARRIREQAFFSIGEARSWASSQGYPVEEASLPGGRTSRPWVPSPT</sequence>
<dbReference type="Proteomes" id="UP000501325">
    <property type="component" value="Chromosome"/>
</dbReference>
<accession>A0AB37E6D7</accession>
<dbReference type="KEGG" id="bmed:GYM46_08065"/>
<protein>
    <submittedName>
        <fullName evidence="2">Uncharacterized protein</fullName>
    </submittedName>
</protein>
<organism evidence="2 3">
    <name type="scientific">Brevundimonas mediterranea</name>
    <dbReference type="NCBI Taxonomy" id="74329"/>
    <lineage>
        <taxon>Bacteria</taxon>
        <taxon>Pseudomonadati</taxon>
        <taxon>Pseudomonadota</taxon>
        <taxon>Alphaproteobacteria</taxon>
        <taxon>Caulobacterales</taxon>
        <taxon>Caulobacteraceae</taxon>
        <taxon>Brevundimonas</taxon>
    </lineage>
</organism>
<dbReference type="RefSeq" id="WP_035310016.1">
    <property type="nucleotide sequence ID" value="NZ_CP048751.1"/>
</dbReference>
<gene>
    <name evidence="2" type="ORF">GYM46_08065</name>
</gene>
<proteinExistence type="predicted"/>
<reference evidence="2 3" key="1">
    <citation type="submission" date="2020-01" db="EMBL/GenBank/DDBJ databases">
        <authorList>
            <person name="Wang S."/>
        </authorList>
    </citation>
    <scope>NUCLEOTIDE SEQUENCE [LARGE SCALE GENOMIC DNA]</scope>
    <source>
        <strain evidence="2 3">D151-2-6</strain>
    </source>
</reference>
<name>A0AB37E6D7_9CAUL</name>
<evidence type="ECO:0000256" key="1">
    <source>
        <dbReference type="SAM" id="MobiDB-lite"/>
    </source>
</evidence>